<keyword evidence="1" id="KW-0413">Isomerase</keyword>
<protein>
    <submittedName>
        <fullName evidence="2">tRNA pseudouridine(38-40) synthase TruA</fullName>
    </submittedName>
</protein>
<dbReference type="GO" id="GO:0140098">
    <property type="term" value="F:catalytic activity, acting on RNA"/>
    <property type="evidence" value="ECO:0007669"/>
    <property type="project" value="UniProtKB-ARBA"/>
</dbReference>
<sequence>MTRIKLLLEYDGRNYHGFQLQKNANTVQAELEKAIYRLSG</sequence>
<dbReference type="AlphaFoldDB" id="A0A354YTZ0"/>
<organism evidence="2 3">
    <name type="scientific">Syntrophomonas wolfei</name>
    <dbReference type="NCBI Taxonomy" id="863"/>
    <lineage>
        <taxon>Bacteria</taxon>
        <taxon>Bacillati</taxon>
        <taxon>Bacillota</taxon>
        <taxon>Clostridia</taxon>
        <taxon>Eubacteriales</taxon>
        <taxon>Syntrophomonadaceae</taxon>
        <taxon>Syntrophomonas</taxon>
    </lineage>
</organism>
<dbReference type="GO" id="GO:0003723">
    <property type="term" value="F:RNA binding"/>
    <property type="evidence" value="ECO:0007669"/>
    <property type="project" value="InterPro"/>
</dbReference>
<dbReference type="Gene3D" id="3.30.70.580">
    <property type="entry name" value="Pseudouridine synthase I, catalytic domain, N-terminal subdomain"/>
    <property type="match status" value="1"/>
</dbReference>
<feature type="non-terminal residue" evidence="2">
    <location>
        <position position="40"/>
    </location>
</feature>
<dbReference type="SUPFAM" id="SSF55120">
    <property type="entry name" value="Pseudouridine synthase"/>
    <property type="match status" value="1"/>
</dbReference>
<evidence type="ECO:0000313" key="2">
    <source>
        <dbReference type="EMBL" id="HBK52795.1"/>
    </source>
</evidence>
<dbReference type="GO" id="GO:0009982">
    <property type="term" value="F:pseudouridine synthase activity"/>
    <property type="evidence" value="ECO:0007669"/>
    <property type="project" value="InterPro"/>
</dbReference>
<gene>
    <name evidence="2" type="ORF">DDZ44_02510</name>
</gene>
<evidence type="ECO:0000256" key="1">
    <source>
        <dbReference type="ARBA" id="ARBA00023235"/>
    </source>
</evidence>
<name>A0A354YTZ0_9FIRM</name>
<dbReference type="GO" id="GO:0006396">
    <property type="term" value="P:RNA processing"/>
    <property type="evidence" value="ECO:0007669"/>
    <property type="project" value="UniProtKB-ARBA"/>
</dbReference>
<comment type="caution">
    <text evidence="2">The sequence shown here is derived from an EMBL/GenBank/DDBJ whole genome shotgun (WGS) entry which is preliminary data.</text>
</comment>
<dbReference type="InterPro" id="IPR020103">
    <property type="entry name" value="PsdUridine_synth_cat_dom_sf"/>
</dbReference>
<dbReference type="EMBL" id="DNZF01000054">
    <property type="protein sequence ID" value="HBK52795.1"/>
    <property type="molecule type" value="Genomic_DNA"/>
</dbReference>
<dbReference type="GO" id="GO:0001522">
    <property type="term" value="P:pseudouridine synthesis"/>
    <property type="evidence" value="ECO:0007669"/>
    <property type="project" value="InterPro"/>
</dbReference>
<accession>A0A354YTZ0</accession>
<reference evidence="2 3" key="1">
    <citation type="journal article" date="2018" name="Nat. Biotechnol.">
        <title>A standardized bacterial taxonomy based on genome phylogeny substantially revises the tree of life.</title>
        <authorList>
            <person name="Parks D.H."/>
            <person name="Chuvochina M."/>
            <person name="Waite D.W."/>
            <person name="Rinke C."/>
            <person name="Skarshewski A."/>
            <person name="Chaumeil P.A."/>
            <person name="Hugenholtz P."/>
        </authorList>
    </citation>
    <scope>NUCLEOTIDE SEQUENCE [LARGE SCALE GENOMIC DNA]</scope>
    <source>
        <strain evidence="2">UBA10948</strain>
    </source>
</reference>
<dbReference type="Proteomes" id="UP000263273">
    <property type="component" value="Unassembled WGS sequence"/>
</dbReference>
<evidence type="ECO:0000313" key="3">
    <source>
        <dbReference type="Proteomes" id="UP000263273"/>
    </source>
</evidence>
<dbReference type="InterPro" id="IPR020094">
    <property type="entry name" value="TruA/RsuA/RluB/E/F_N"/>
</dbReference>
<proteinExistence type="predicted"/>